<organism evidence="1 2">
    <name type="scientific">Sphingomonas melonis</name>
    <dbReference type="NCBI Taxonomy" id="152682"/>
    <lineage>
        <taxon>Bacteria</taxon>
        <taxon>Pseudomonadati</taxon>
        <taxon>Pseudomonadota</taxon>
        <taxon>Alphaproteobacteria</taxon>
        <taxon>Sphingomonadales</taxon>
        <taxon>Sphingomonadaceae</taxon>
        <taxon>Sphingomonas</taxon>
    </lineage>
</organism>
<comment type="caution">
    <text evidence="1">The sequence shown here is derived from an EMBL/GenBank/DDBJ whole genome shotgun (WGS) entry which is preliminary data.</text>
</comment>
<name>A0A7Y9K4I2_9SPHN</name>
<dbReference type="PANTHER" id="PTHR39327">
    <property type="match status" value="1"/>
</dbReference>
<gene>
    <name evidence="1" type="ORF">HD841_003804</name>
</gene>
<dbReference type="Gene3D" id="3.10.620.30">
    <property type="match status" value="1"/>
</dbReference>
<dbReference type="Proteomes" id="UP000517753">
    <property type="component" value="Unassembled WGS sequence"/>
</dbReference>
<proteinExistence type="predicted"/>
<protein>
    <submittedName>
        <fullName evidence="1">Putative transglutaminase-like cysteine proteinase</fullName>
    </submittedName>
</protein>
<reference evidence="1 2" key="1">
    <citation type="submission" date="2020-07" db="EMBL/GenBank/DDBJ databases">
        <authorList>
            <person name="Partida-Martinez L."/>
            <person name="Huntemann M."/>
            <person name="Clum A."/>
            <person name="Wang J."/>
            <person name="Palaniappan K."/>
            <person name="Ritter S."/>
            <person name="Chen I.-M."/>
            <person name="Stamatis D."/>
            <person name="Reddy T."/>
            <person name="O'Malley R."/>
            <person name="Daum C."/>
            <person name="Shapiro N."/>
            <person name="Ivanova N."/>
            <person name="Kyrpides N."/>
            <person name="Woyke T."/>
        </authorList>
    </citation>
    <scope>NUCLEOTIDE SEQUENCE [LARGE SCALE GENOMIC DNA]</scope>
    <source>
        <strain evidence="1 2">AS2.3</strain>
    </source>
</reference>
<reference evidence="1 2" key="2">
    <citation type="submission" date="2020-08" db="EMBL/GenBank/DDBJ databases">
        <title>The Agave Microbiome: Exploring the role of microbial communities in plant adaptations to desert environments.</title>
        <authorList>
            <person name="Partida-Martinez L.P."/>
        </authorList>
    </citation>
    <scope>NUCLEOTIDE SEQUENCE [LARGE SCALE GENOMIC DNA]</scope>
    <source>
        <strain evidence="1 2">AS2.3</strain>
    </source>
</reference>
<dbReference type="AlphaFoldDB" id="A0A7Y9K4I2"/>
<evidence type="ECO:0000313" key="1">
    <source>
        <dbReference type="EMBL" id="NYD91984.1"/>
    </source>
</evidence>
<dbReference type="Pfam" id="PF06035">
    <property type="entry name" value="Peptidase_C93"/>
    <property type="match status" value="1"/>
</dbReference>
<dbReference type="InterPro" id="IPR010319">
    <property type="entry name" value="Transglutaminase-like_Cys_pept"/>
</dbReference>
<keyword evidence="2" id="KW-1185">Reference proteome</keyword>
<evidence type="ECO:0000313" key="2">
    <source>
        <dbReference type="Proteomes" id="UP000517753"/>
    </source>
</evidence>
<dbReference type="RefSeq" id="WP_179510388.1">
    <property type="nucleotide sequence ID" value="NZ_JACCBY010000008.1"/>
</dbReference>
<sequence>MITAPLPIGRLPALRSTGAIGRWLAGLAVALSASLATPASASRPDLYIALAQPITPPRGFAVMCETRPDLCTNAPWAGETQITDDLRLLDQVNRTVNHHVRQQSDLRAYGRAELWTPSGRGRRAVGDCEDIALEKRLELIRAGFPPDNLFLAVGYARRIGLHVVLVARTGSGDLVLDSRAEGIRMWRDVPYSWIGVQSGQDPARWFGIQRSS</sequence>
<dbReference type="EMBL" id="JACCBY010000008">
    <property type="protein sequence ID" value="NYD91984.1"/>
    <property type="molecule type" value="Genomic_DNA"/>
</dbReference>
<dbReference type="PANTHER" id="PTHR39327:SF1">
    <property type="entry name" value="BLR5470 PROTEIN"/>
    <property type="match status" value="1"/>
</dbReference>
<accession>A0A7Y9K4I2</accession>